<accession>A0A1H3NYB6</accession>
<dbReference type="EMBL" id="FNPF01000038">
    <property type="protein sequence ID" value="SDY93886.1"/>
    <property type="molecule type" value="Genomic_DNA"/>
</dbReference>
<evidence type="ECO:0000256" key="2">
    <source>
        <dbReference type="SAM" id="Phobius"/>
    </source>
</evidence>
<protein>
    <submittedName>
        <fullName evidence="3">Uncharacterized protein</fullName>
    </submittedName>
</protein>
<feature type="transmembrane region" description="Helical" evidence="2">
    <location>
        <begin position="6"/>
        <end position="28"/>
    </location>
</feature>
<proteinExistence type="predicted"/>
<organism evidence="3 4">
    <name type="scientific">Citreimonas salinaria</name>
    <dbReference type="NCBI Taxonomy" id="321339"/>
    <lineage>
        <taxon>Bacteria</taxon>
        <taxon>Pseudomonadati</taxon>
        <taxon>Pseudomonadota</taxon>
        <taxon>Alphaproteobacteria</taxon>
        <taxon>Rhodobacterales</taxon>
        <taxon>Roseobacteraceae</taxon>
        <taxon>Citreimonas</taxon>
    </lineage>
</organism>
<dbReference type="RefSeq" id="WP_089886448.1">
    <property type="nucleotide sequence ID" value="NZ_FNPF01000038.1"/>
</dbReference>
<gene>
    <name evidence="3" type="ORF">SAMN05444340_1382</name>
</gene>
<feature type="compositionally biased region" description="Low complexity" evidence="1">
    <location>
        <begin position="56"/>
        <end position="66"/>
    </location>
</feature>
<keyword evidence="4" id="KW-1185">Reference proteome</keyword>
<name>A0A1H3NYB6_9RHOB</name>
<dbReference type="AlphaFoldDB" id="A0A1H3NYB6"/>
<keyword evidence="2" id="KW-1133">Transmembrane helix</keyword>
<sequence>MSVETQVALVGIGISGLTVIAVKVMVWFDEHEKRASANGGVKAGHAAAQNQASGRAPSAMARALAA</sequence>
<evidence type="ECO:0000256" key="1">
    <source>
        <dbReference type="SAM" id="MobiDB-lite"/>
    </source>
</evidence>
<keyword evidence="2" id="KW-0812">Transmembrane</keyword>
<feature type="region of interest" description="Disordered" evidence="1">
    <location>
        <begin position="38"/>
        <end position="66"/>
    </location>
</feature>
<evidence type="ECO:0000313" key="3">
    <source>
        <dbReference type="EMBL" id="SDY93886.1"/>
    </source>
</evidence>
<reference evidence="3 4" key="1">
    <citation type="submission" date="2016-10" db="EMBL/GenBank/DDBJ databases">
        <authorList>
            <person name="de Groot N.N."/>
        </authorList>
    </citation>
    <scope>NUCLEOTIDE SEQUENCE [LARGE SCALE GENOMIC DNA]</scope>
    <source>
        <strain evidence="3 4">DSM 26880</strain>
    </source>
</reference>
<dbReference type="Proteomes" id="UP000199286">
    <property type="component" value="Unassembled WGS sequence"/>
</dbReference>
<keyword evidence="2" id="KW-0472">Membrane</keyword>
<evidence type="ECO:0000313" key="4">
    <source>
        <dbReference type="Proteomes" id="UP000199286"/>
    </source>
</evidence>